<reference evidence="2" key="1">
    <citation type="submission" date="2018-06" db="EMBL/GenBank/DDBJ databases">
        <authorList>
            <person name="Zhirakovskaya E."/>
        </authorList>
    </citation>
    <scope>NUCLEOTIDE SEQUENCE</scope>
</reference>
<organism evidence="2">
    <name type="scientific">hydrothermal vent metagenome</name>
    <dbReference type="NCBI Taxonomy" id="652676"/>
    <lineage>
        <taxon>unclassified sequences</taxon>
        <taxon>metagenomes</taxon>
        <taxon>ecological metagenomes</taxon>
    </lineage>
</organism>
<sequence length="110" mass="11891">MNNVKTLNDISQIFVHTVQELASQQTAFMEANVEAMQNAASAYREADPNARLAQQSDLYRDIMERSVDHVSAVAETVSGCCCEAMDHVAEAAASSVDKATHHGSSEHAPK</sequence>
<dbReference type="AlphaFoldDB" id="A0A3B0RCD8"/>
<protein>
    <recommendedName>
        <fullName evidence="1">Phasin domain-containing protein</fullName>
    </recommendedName>
</protein>
<dbReference type="Pfam" id="PF09361">
    <property type="entry name" value="Phasin_2"/>
    <property type="match status" value="1"/>
</dbReference>
<evidence type="ECO:0000313" key="2">
    <source>
        <dbReference type="EMBL" id="VAV89822.1"/>
    </source>
</evidence>
<accession>A0A3B0RCD8</accession>
<feature type="domain" description="Phasin" evidence="1">
    <location>
        <begin position="2"/>
        <end position="89"/>
    </location>
</feature>
<dbReference type="InterPro" id="IPR018968">
    <property type="entry name" value="Phasin"/>
</dbReference>
<name>A0A3B0RCD8_9ZZZZ</name>
<evidence type="ECO:0000259" key="1">
    <source>
        <dbReference type="Pfam" id="PF09361"/>
    </source>
</evidence>
<gene>
    <name evidence="2" type="ORF">MNBD_ALPHA05-192</name>
</gene>
<dbReference type="EMBL" id="UOEH01000020">
    <property type="protein sequence ID" value="VAV89822.1"/>
    <property type="molecule type" value="Genomic_DNA"/>
</dbReference>
<proteinExistence type="predicted"/>